<dbReference type="PANTHER" id="PTHR22932:SF1">
    <property type="entry name" value="CO-CHAPERONE PROTEIN DAF-41"/>
    <property type="match status" value="1"/>
</dbReference>
<gene>
    <name evidence="3" type="primary">TBLA0I01330</name>
    <name evidence="3" type="ORF">TBLA_0I01330</name>
</gene>
<dbReference type="RefSeq" id="XP_004182312.1">
    <property type="nucleotide sequence ID" value="XM_004182264.1"/>
</dbReference>
<dbReference type="KEGG" id="tbl:TBLA_0I01330"/>
<dbReference type="PROSITE" id="PS51203">
    <property type="entry name" value="CS"/>
    <property type="match status" value="1"/>
</dbReference>
<evidence type="ECO:0000313" key="3">
    <source>
        <dbReference type="EMBL" id="CCH62793.1"/>
    </source>
</evidence>
<dbReference type="OrthoDB" id="1564555at2759"/>
<dbReference type="PANTHER" id="PTHR22932">
    <property type="entry name" value="TELOMERASE-BINDING PROTEIN P23 HSP90 CO-CHAPERONE"/>
    <property type="match status" value="1"/>
</dbReference>
<dbReference type="FunFam" id="2.60.40.790:FF:000055">
    <property type="entry name" value="HSP90 associated co-chaperone"/>
    <property type="match status" value="1"/>
</dbReference>
<proteinExistence type="inferred from homology"/>
<dbReference type="GO" id="GO:0051879">
    <property type="term" value="F:Hsp90 protein binding"/>
    <property type="evidence" value="ECO:0007669"/>
    <property type="project" value="InterPro"/>
</dbReference>
<dbReference type="GeneID" id="14497971"/>
<dbReference type="eggNOG" id="KOG3158">
    <property type="taxonomic scope" value="Eukaryota"/>
</dbReference>
<feature type="domain" description="CS" evidence="2">
    <location>
        <begin position="5"/>
        <end position="109"/>
    </location>
</feature>
<evidence type="ECO:0000259" key="2">
    <source>
        <dbReference type="PROSITE" id="PS51203"/>
    </source>
</evidence>
<comment type="similarity">
    <text evidence="1">Belongs to the p23/wos2 family.</text>
</comment>
<protein>
    <recommendedName>
        <fullName evidence="2">CS domain-containing protein</fullName>
    </recommendedName>
</protein>
<dbReference type="Proteomes" id="UP000002866">
    <property type="component" value="Chromosome 9"/>
</dbReference>
<organism evidence="3 4">
    <name type="scientific">Henningerozyma blattae (strain ATCC 34711 / CBS 6284 / DSM 70876 / NBRC 10599 / NRRL Y-10934 / UCD 77-7)</name>
    <name type="common">Yeast</name>
    <name type="synonym">Tetrapisispora blattae</name>
    <dbReference type="NCBI Taxonomy" id="1071380"/>
    <lineage>
        <taxon>Eukaryota</taxon>
        <taxon>Fungi</taxon>
        <taxon>Dikarya</taxon>
        <taxon>Ascomycota</taxon>
        <taxon>Saccharomycotina</taxon>
        <taxon>Saccharomycetes</taxon>
        <taxon>Saccharomycetales</taxon>
        <taxon>Saccharomycetaceae</taxon>
        <taxon>Henningerozyma</taxon>
    </lineage>
</organism>
<dbReference type="GO" id="GO:0005634">
    <property type="term" value="C:nucleus"/>
    <property type="evidence" value="ECO:0007669"/>
    <property type="project" value="EnsemblFungi"/>
</dbReference>
<accession>I2H8U1</accession>
<dbReference type="InterPro" id="IPR045250">
    <property type="entry name" value="p23-like"/>
</dbReference>
<reference evidence="3 4" key="1">
    <citation type="journal article" date="2011" name="Proc. Natl. Acad. Sci. U.S.A.">
        <title>Evolutionary erosion of yeast sex chromosomes by mating-type switching accidents.</title>
        <authorList>
            <person name="Gordon J.L."/>
            <person name="Armisen D."/>
            <person name="Proux-Wera E."/>
            <person name="Oheigeartaigh S.S."/>
            <person name="Byrne K.P."/>
            <person name="Wolfe K.H."/>
        </authorList>
    </citation>
    <scope>NUCLEOTIDE SEQUENCE [LARGE SCALE GENOMIC DNA]</scope>
    <source>
        <strain evidence="4">ATCC 34711 / CBS 6284 / DSM 70876 / NBRC 10599 / NRRL Y-10934 / UCD 77-7</strain>
    </source>
</reference>
<dbReference type="GO" id="GO:0006457">
    <property type="term" value="P:protein folding"/>
    <property type="evidence" value="ECO:0007669"/>
    <property type="project" value="EnsemblFungi"/>
</dbReference>
<dbReference type="Gene3D" id="2.60.40.790">
    <property type="match status" value="1"/>
</dbReference>
<keyword evidence="4" id="KW-1185">Reference proteome</keyword>
<dbReference type="FunCoup" id="I2H8U1">
    <property type="interactions" value="1236"/>
</dbReference>
<dbReference type="InterPro" id="IPR008978">
    <property type="entry name" value="HSP20-like_chaperone"/>
</dbReference>
<dbReference type="GO" id="GO:0005829">
    <property type="term" value="C:cytosol"/>
    <property type="evidence" value="ECO:0007669"/>
    <property type="project" value="TreeGrafter"/>
</dbReference>
<dbReference type="EMBL" id="HE806324">
    <property type="protein sequence ID" value="CCH62793.1"/>
    <property type="molecule type" value="Genomic_DNA"/>
</dbReference>
<dbReference type="HOGENOM" id="CLU_078883_0_1_1"/>
<dbReference type="OMA" id="EEGPYWP"/>
<dbReference type="GO" id="GO:0051131">
    <property type="term" value="P:chaperone-mediated protein complex assembly"/>
    <property type="evidence" value="ECO:0007669"/>
    <property type="project" value="TreeGrafter"/>
</dbReference>
<evidence type="ECO:0000313" key="4">
    <source>
        <dbReference type="Proteomes" id="UP000002866"/>
    </source>
</evidence>
<dbReference type="GO" id="GO:0051087">
    <property type="term" value="F:protein-folding chaperone binding"/>
    <property type="evidence" value="ECO:0007669"/>
    <property type="project" value="EnsemblFungi"/>
</dbReference>
<sequence>MSTKILTPQVQWAQRSSETDADKNYLLLTINIPDCLNPKVSITSTSLKFEANSKSHEGNEEVKHKYEFSIDFFKEISEEKTMNKIANGQHYFLKIYKKDLGLEYWPRLTKEKIKYNFIKTDFDKWVDEDEQDEVDDNQNDMDYSNMMMGGAGAGGAGGMDMAAMSQAMAAMGGAGGAGGAGGLDMEALRKTIEESGGNIDDFAKGVSDE</sequence>
<dbReference type="STRING" id="1071380.I2H8U1"/>
<dbReference type="SUPFAM" id="SSF49764">
    <property type="entry name" value="HSP20-like chaperones"/>
    <property type="match status" value="1"/>
</dbReference>
<dbReference type="GO" id="GO:0032212">
    <property type="term" value="P:positive regulation of telomere maintenance via telomerase"/>
    <property type="evidence" value="ECO:0007669"/>
    <property type="project" value="EnsemblFungi"/>
</dbReference>
<dbReference type="InterPro" id="IPR007052">
    <property type="entry name" value="CS_dom"/>
</dbReference>
<dbReference type="InParanoid" id="I2H8U1"/>
<name>I2H8U1_HENB6</name>
<dbReference type="CDD" id="cd06465">
    <property type="entry name" value="p23_hB-ind1_like"/>
    <property type="match status" value="1"/>
</dbReference>
<dbReference type="AlphaFoldDB" id="I2H8U1"/>
<evidence type="ECO:0000256" key="1">
    <source>
        <dbReference type="ARBA" id="ARBA00025733"/>
    </source>
</evidence>